<sequence>MMELVVVRDGYREIFVEKSCIKEIVLNPRIYEVPGAPQDVRGILFYEGLPVVIRRIGDGAPVCGIIMDGCLQSHWGIAGEPAGEEAIHAEELVRVMPAL</sequence>
<gene>
    <name evidence="2" type="ORF">G5B36_05430</name>
    <name evidence="1" type="ORF">L0N08_11155</name>
</gene>
<reference evidence="2" key="2">
    <citation type="submission" date="2020-02" db="EMBL/GenBank/DDBJ databases">
        <authorList>
            <person name="Littmann E."/>
            <person name="Sorbara M."/>
        </authorList>
    </citation>
    <scope>NUCLEOTIDE SEQUENCE</scope>
    <source>
        <strain evidence="2">MSK.1.17</strain>
    </source>
</reference>
<keyword evidence="3" id="KW-1185">Reference proteome</keyword>
<evidence type="ECO:0000313" key="3">
    <source>
        <dbReference type="Proteomes" id="UP000669239"/>
    </source>
</evidence>
<reference evidence="2 3" key="1">
    <citation type="journal article" date="2020" name="Cell Host Microbe">
        <title>Functional and Genomic Variation between Human-Derived Isolates of Lachnospiraceae Reveals Inter- and Intra-Species Diversity.</title>
        <authorList>
            <person name="Sorbara M.T."/>
            <person name="Littmann E.R."/>
            <person name="Fontana E."/>
            <person name="Moody T.U."/>
            <person name="Kohout C.E."/>
            <person name="Gjonbalaj M."/>
            <person name="Eaton V."/>
            <person name="Seok R."/>
            <person name="Leiner I.M."/>
            <person name="Pamer E.G."/>
        </authorList>
    </citation>
    <scope>NUCLEOTIDE SEQUENCE [LARGE SCALE GENOMIC DNA]</scope>
    <source>
        <strain evidence="2 3">MSK.1.17</strain>
    </source>
</reference>
<accession>A0AAW5BP18</accession>
<dbReference type="Proteomes" id="UP001299608">
    <property type="component" value="Unassembled WGS sequence"/>
</dbReference>
<proteinExistence type="predicted"/>
<dbReference type="GO" id="GO:0007165">
    <property type="term" value="P:signal transduction"/>
    <property type="evidence" value="ECO:0007669"/>
    <property type="project" value="InterPro"/>
</dbReference>
<comment type="caution">
    <text evidence="1">The sequence shown here is derived from an EMBL/GenBank/DDBJ whole genome shotgun (WGS) entry which is preliminary data.</text>
</comment>
<dbReference type="AlphaFoldDB" id="A0AAW5BP18"/>
<protein>
    <submittedName>
        <fullName evidence="1">Phosphoglycerate mutase</fullName>
    </submittedName>
</protein>
<reference evidence="1" key="3">
    <citation type="submission" date="2022-01" db="EMBL/GenBank/DDBJ databases">
        <title>Collection of gut derived symbiotic bacterial strains cultured from healthy donors.</title>
        <authorList>
            <person name="Lin H."/>
            <person name="Kohout C."/>
            <person name="Waligurski E."/>
            <person name="Pamer E.G."/>
        </authorList>
    </citation>
    <scope>NUCLEOTIDE SEQUENCE</scope>
    <source>
        <strain evidence="1">DFI.6.55</strain>
    </source>
</reference>
<dbReference type="Proteomes" id="UP000669239">
    <property type="component" value="Unassembled WGS sequence"/>
</dbReference>
<dbReference type="GO" id="GO:0006935">
    <property type="term" value="P:chemotaxis"/>
    <property type="evidence" value="ECO:0007669"/>
    <property type="project" value="InterPro"/>
</dbReference>
<evidence type="ECO:0000313" key="4">
    <source>
        <dbReference type="Proteomes" id="UP001299608"/>
    </source>
</evidence>
<dbReference type="InterPro" id="IPR036061">
    <property type="entry name" value="CheW-like_dom_sf"/>
</dbReference>
<dbReference type="SUPFAM" id="SSF50341">
    <property type="entry name" value="CheW-like"/>
    <property type="match status" value="1"/>
</dbReference>
<organism evidence="1 4">
    <name type="scientific">Enterocloster aldenensis</name>
    <dbReference type="NCBI Taxonomy" id="358742"/>
    <lineage>
        <taxon>Bacteria</taxon>
        <taxon>Bacillati</taxon>
        <taxon>Bacillota</taxon>
        <taxon>Clostridia</taxon>
        <taxon>Lachnospirales</taxon>
        <taxon>Lachnospiraceae</taxon>
        <taxon>Enterocloster</taxon>
    </lineage>
</organism>
<dbReference type="EMBL" id="JAAITT010000006">
    <property type="protein sequence ID" value="NSJ48137.1"/>
    <property type="molecule type" value="Genomic_DNA"/>
</dbReference>
<dbReference type="EMBL" id="JAKNGE010000011">
    <property type="protein sequence ID" value="MCG4745971.1"/>
    <property type="molecule type" value="Genomic_DNA"/>
</dbReference>
<name>A0AAW5BP18_9FIRM</name>
<evidence type="ECO:0000313" key="2">
    <source>
        <dbReference type="EMBL" id="NSJ48137.1"/>
    </source>
</evidence>
<dbReference type="RefSeq" id="WP_117555614.1">
    <property type="nucleotide sequence ID" value="NZ_JAAITT010000006.1"/>
</dbReference>
<evidence type="ECO:0000313" key="1">
    <source>
        <dbReference type="EMBL" id="MCG4745971.1"/>
    </source>
</evidence>